<reference evidence="2" key="1">
    <citation type="journal article" date="2019" name="Int. J. Syst. Evol. Microbiol.">
        <title>The Global Catalogue of Microorganisms (GCM) 10K type strain sequencing project: providing services to taxonomists for standard genome sequencing and annotation.</title>
        <authorList>
            <consortium name="The Broad Institute Genomics Platform"/>
            <consortium name="The Broad Institute Genome Sequencing Center for Infectious Disease"/>
            <person name="Wu L."/>
            <person name="Ma J."/>
        </authorList>
    </citation>
    <scope>NUCLEOTIDE SEQUENCE [LARGE SCALE GENOMIC DNA]</scope>
    <source>
        <strain evidence="2">CCUG 59858</strain>
    </source>
</reference>
<proteinExistence type="predicted"/>
<dbReference type="EMBL" id="JBHSAB010000023">
    <property type="protein sequence ID" value="MFC3909364.1"/>
    <property type="molecule type" value="Genomic_DNA"/>
</dbReference>
<evidence type="ECO:0000313" key="1">
    <source>
        <dbReference type="EMBL" id="MFC3909364.1"/>
    </source>
</evidence>
<gene>
    <name evidence="1" type="ORF">ACFORL_09805</name>
</gene>
<dbReference type="RefSeq" id="WP_382343511.1">
    <property type="nucleotide sequence ID" value="NZ_JBHSAB010000023.1"/>
</dbReference>
<name>A0ABV8CGD9_9GAMM</name>
<dbReference type="Proteomes" id="UP001595758">
    <property type="component" value="Unassembled WGS sequence"/>
</dbReference>
<comment type="caution">
    <text evidence="1">The sequence shown here is derived from an EMBL/GenBank/DDBJ whole genome shotgun (WGS) entry which is preliminary data.</text>
</comment>
<protein>
    <recommendedName>
        <fullName evidence="3">Glutamate--cysteine ligase</fullName>
    </recommendedName>
</protein>
<organism evidence="1 2">
    <name type="scientific">Legionella dresdenensis</name>
    <dbReference type="NCBI Taxonomy" id="450200"/>
    <lineage>
        <taxon>Bacteria</taxon>
        <taxon>Pseudomonadati</taxon>
        <taxon>Pseudomonadota</taxon>
        <taxon>Gammaproteobacteria</taxon>
        <taxon>Legionellales</taxon>
        <taxon>Legionellaceae</taxon>
        <taxon>Legionella</taxon>
    </lineage>
</organism>
<evidence type="ECO:0008006" key="3">
    <source>
        <dbReference type="Google" id="ProtNLM"/>
    </source>
</evidence>
<keyword evidence="2" id="KW-1185">Reference proteome</keyword>
<evidence type="ECO:0000313" key="2">
    <source>
        <dbReference type="Proteomes" id="UP001595758"/>
    </source>
</evidence>
<sequence length="405" mass="46697">MSNTDNLTIHELPAYWSLKLNEPNLYKKIVKLLPSINVINNINPFPAQKNVRVTTESDTIVRPYRHFRSFYYPAQELNLDYKGYIALKGTEVFAENIDELLKKIKAVHSIYSWSTRKSGLGLHNSDHALLPMADRYLFVENKIPLLYLLSEAVEEVNAAVNLQKAYLDSYQTLARIPIPLAIYKIPEESLKAADSIFKNFYDEKRYKLVKNFMDEGIAIQIYWYPNVPKRAAHIAFSTAASNAGFQERIAYLSSIMDIEKCVENWILLFCRFLNLGFIPADPIHACKGYCIDPGNLVLDGGMVDMGSIRHIDSFHYSGEIQFALENSIKLLIESIMALLIGKESMSYGFKSVFPDLSRLIYQNIEKNINIDSELGRFIHPYIKNWCYSKYNYKEIIEKLTNFFEL</sequence>
<accession>A0ABV8CGD9</accession>